<accession>Q1IIG2</accession>
<dbReference type="GO" id="GO:0006508">
    <property type="term" value="P:proteolysis"/>
    <property type="evidence" value="ECO:0007669"/>
    <property type="project" value="InterPro"/>
</dbReference>
<feature type="domain" description="Peptidase M28" evidence="1">
    <location>
        <begin position="285"/>
        <end position="498"/>
    </location>
</feature>
<dbReference type="RefSeq" id="WP_011525135.1">
    <property type="nucleotide sequence ID" value="NC_008009.1"/>
</dbReference>
<dbReference type="OrthoDB" id="9778250at2"/>
<dbReference type="HOGENOM" id="CLU_019932_2_1_0"/>
<dbReference type="STRING" id="204669.Acid345_4338"/>
<dbReference type="PANTHER" id="PTHR12147">
    <property type="entry name" value="METALLOPEPTIDASE M28 FAMILY MEMBER"/>
    <property type="match status" value="1"/>
</dbReference>
<dbReference type="GO" id="GO:0008235">
    <property type="term" value="F:metalloexopeptidase activity"/>
    <property type="evidence" value="ECO:0007669"/>
    <property type="project" value="InterPro"/>
</dbReference>
<reference evidence="2 3" key="1">
    <citation type="journal article" date="2009" name="Appl. Environ. Microbiol.">
        <title>Three genomes from the phylum Acidobacteria provide insight into the lifestyles of these microorganisms in soils.</title>
        <authorList>
            <person name="Ward N.L."/>
            <person name="Challacombe J.F."/>
            <person name="Janssen P.H."/>
            <person name="Henrissat B."/>
            <person name="Coutinho P.M."/>
            <person name="Wu M."/>
            <person name="Xie G."/>
            <person name="Haft D.H."/>
            <person name="Sait M."/>
            <person name="Badger J."/>
            <person name="Barabote R.D."/>
            <person name="Bradley B."/>
            <person name="Brettin T.S."/>
            <person name="Brinkac L.M."/>
            <person name="Bruce D."/>
            <person name="Creasy T."/>
            <person name="Daugherty S.C."/>
            <person name="Davidsen T.M."/>
            <person name="DeBoy R.T."/>
            <person name="Detter J.C."/>
            <person name="Dodson R.J."/>
            <person name="Durkin A.S."/>
            <person name="Ganapathy A."/>
            <person name="Gwinn-Giglio M."/>
            <person name="Han C.S."/>
            <person name="Khouri H."/>
            <person name="Kiss H."/>
            <person name="Kothari S.P."/>
            <person name="Madupu R."/>
            <person name="Nelson K.E."/>
            <person name="Nelson W.C."/>
            <person name="Paulsen I."/>
            <person name="Penn K."/>
            <person name="Ren Q."/>
            <person name="Rosovitz M.J."/>
            <person name="Selengut J.D."/>
            <person name="Shrivastava S."/>
            <person name="Sullivan S.A."/>
            <person name="Tapia R."/>
            <person name="Thompson L.S."/>
            <person name="Watkins K.L."/>
            <person name="Yang Q."/>
            <person name="Yu C."/>
            <person name="Zafar N."/>
            <person name="Zhou L."/>
            <person name="Kuske C.R."/>
        </authorList>
    </citation>
    <scope>NUCLEOTIDE SEQUENCE [LARGE SCALE GENOMIC DNA]</scope>
    <source>
        <strain evidence="2 3">Ellin345</strain>
    </source>
</reference>
<keyword evidence="3" id="KW-1185">Reference proteome</keyword>
<dbReference type="PANTHER" id="PTHR12147:SF26">
    <property type="entry name" value="PEPTIDASE M28 DOMAIN-CONTAINING PROTEIN"/>
    <property type="match status" value="1"/>
</dbReference>
<protein>
    <submittedName>
        <fullName evidence="2">Peptidase M28</fullName>
    </submittedName>
</protein>
<dbReference type="Pfam" id="PF04389">
    <property type="entry name" value="Peptidase_M28"/>
    <property type="match status" value="1"/>
</dbReference>
<evidence type="ECO:0000313" key="3">
    <source>
        <dbReference type="Proteomes" id="UP000002432"/>
    </source>
</evidence>
<dbReference type="Gene3D" id="3.40.630.10">
    <property type="entry name" value="Zn peptidases"/>
    <property type="match status" value="1"/>
</dbReference>
<dbReference type="InterPro" id="IPR045175">
    <property type="entry name" value="M28_fam"/>
</dbReference>
<evidence type="ECO:0000313" key="2">
    <source>
        <dbReference type="EMBL" id="ABF43338.1"/>
    </source>
</evidence>
<dbReference type="InterPro" id="IPR046450">
    <property type="entry name" value="PA_dom_sf"/>
</dbReference>
<organism evidence="2 3">
    <name type="scientific">Koribacter versatilis (strain Ellin345)</name>
    <dbReference type="NCBI Taxonomy" id="204669"/>
    <lineage>
        <taxon>Bacteria</taxon>
        <taxon>Pseudomonadati</taxon>
        <taxon>Acidobacteriota</taxon>
        <taxon>Terriglobia</taxon>
        <taxon>Terriglobales</taxon>
        <taxon>Candidatus Korobacteraceae</taxon>
        <taxon>Candidatus Korobacter</taxon>
    </lineage>
</organism>
<dbReference type="EMBL" id="CP000360">
    <property type="protein sequence ID" value="ABF43338.1"/>
    <property type="molecule type" value="Genomic_DNA"/>
</dbReference>
<dbReference type="Proteomes" id="UP000002432">
    <property type="component" value="Chromosome"/>
</dbReference>
<dbReference type="CDD" id="cd04820">
    <property type="entry name" value="PA_M28_1_1"/>
    <property type="match status" value="1"/>
</dbReference>
<name>Q1IIG2_KORVE</name>
<dbReference type="eggNOG" id="COG2234">
    <property type="taxonomic scope" value="Bacteria"/>
</dbReference>
<dbReference type="SUPFAM" id="SSF52025">
    <property type="entry name" value="PA domain"/>
    <property type="match status" value="1"/>
</dbReference>
<dbReference type="SUPFAM" id="SSF53187">
    <property type="entry name" value="Zn-dependent exopeptidases"/>
    <property type="match status" value="1"/>
</dbReference>
<proteinExistence type="predicted"/>
<dbReference type="KEGG" id="aba:Acid345_4338"/>
<dbReference type="Gene3D" id="3.50.30.30">
    <property type="match status" value="1"/>
</dbReference>
<evidence type="ECO:0000259" key="1">
    <source>
        <dbReference type="Pfam" id="PF04389"/>
    </source>
</evidence>
<dbReference type="EnsemblBacteria" id="ABF43338">
    <property type="protein sequence ID" value="ABF43338"/>
    <property type="gene ID" value="Acid345_4338"/>
</dbReference>
<dbReference type="AlphaFoldDB" id="Q1IIG2"/>
<sequence>MRKEILLSSLLVAIAAGGQQTGPVAFDGKQWWTYVKVLADDNMEGRNTGSDGEKRAEAYVVEQAKASGLQAAGTNGFYQPVKLVESKLDEAGSSFALVKDGKSESLTLGDDLTLSARLDGGDVEAPLVFVGYGLTIPEKNYDDLAGLDLKGKVAVIFSGSPASIPTELASHAQSAAERWKALKAAGVVGVISIPNPKAMDIPWERIKGNRLQASMRLVELNETADEKLGGYFNPASAQKLFEGSGHSFDEIAALGANREALPHFALKVSVKAKTTIERKEIESANVVAKLVGSDAKLKNEYVVVSAHIDHLGMGEPVNGDRVYNGAMDNGSGSALLLDLARSFKEHPENLKRSVLFVWVTGEEKGLLGSRYFGLHPTVSRRAMVADINTDMFLPIEPMKVITAFGLNETTLGDALKKLAGERNVQVQPDPQPLRNIFIRSDQYSFVRVGVPSIMFMGGSPADPVLEQWLKERYHGRSDDTNQPVDLVAAGEFEAISRALVVDVANASAKPEWKAESFFKRYVAEPDLGK</sequence>
<dbReference type="InterPro" id="IPR007484">
    <property type="entry name" value="Peptidase_M28"/>
</dbReference>
<gene>
    <name evidence="2" type="ordered locus">Acid345_4338</name>
</gene>